<name>A0AAD0SH49_9GAMM</name>
<dbReference type="KEGG" id="lbq:CKQ53_09050"/>
<accession>A0AAD0SH49</accession>
<dbReference type="RefSeq" id="WP_094117771.1">
    <property type="nucleotide sequence ID" value="NZ_CP023009.1"/>
</dbReference>
<evidence type="ECO:0000313" key="1">
    <source>
        <dbReference type="EMBL" id="AXW87114.1"/>
    </source>
</evidence>
<reference evidence="1 2" key="1">
    <citation type="submission" date="2017-08" db="EMBL/GenBank/DDBJ databases">
        <title>Comparative genomics of bacteria isolated from necrotic lesions of AOD affected trees.</title>
        <authorList>
            <person name="Doonan J."/>
            <person name="Denman S."/>
            <person name="McDonald J.E."/>
        </authorList>
    </citation>
    <scope>NUCLEOTIDE SEQUENCE [LARGE SCALE GENOMIC DNA]</scope>
    <source>
        <strain evidence="1 2">477</strain>
    </source>
</reference>
<protein>
    <submittedName>
        <fullName evidence="1">Uncharacterized protein</fullName>
    </submittedName>
</protein>
<dbReference type="AlphaFoldDB" id="A0AAD0SH49"/>
<gene>
    <name evidence="1" type="ORF">CKQ53_09050</name>
</gene>
<evidence type="ECO:0000313" key="2">
    <source>
        <dbReference type="Proteomes" id="UP000263881"/>
    </source>
</evidence>
<dbReference type="Proteomes" id="UP000263881">
    <property type="component" value="Chromosome"/>
</dbReference>
<proteinExistence type="predicted"/>
<dbReference type="EMBL" id="CP023009">
    <property type="protein sequence ID" value="AXW87114.1"/>
    <property type="molecule type" value="Genomic_DNA"/>
</dbReference>
<organism evidence="1 2">
    <name type="scientific">Lonsdalea britannica</name>
    <dbReference type="NCBI Taxonomy" id="1082704"/>
    <lineage>
        <taxon>Bacteria</taxon>
        <taxon>Pseudomonadati</taxon>
        <taxon>Pseudomonadota</taxon>
        <taxon>Gammaproteobacteria</taxon>
        <taxon>Enterobacterales</taxon>
        <taxon>Pectobacteriaceae</taxon>
        <taxon>Lonsdalea</taxon>
    </lineage>
</organism>
<sequence>MSLRSAKKALQKRVAVAQQDITAVPTQWQAMSTTNIELYRQRCISTSIPSRQASGKKMRALGSLERERRALLKRSLLLRALISTREPNFFNPMLRLNILRQSVCVKRLMDEKAAKRGRHFNICALLHIVSPQQAKKP</sequence>
<keyword evidence="2" id="KW-1185">Reference proteome</keyword>